<dbReference type="InterPro" id="IPR029063">
    <property type="entry name" value="SAM-dependent_MTases_sf"/>
</dbReference>
<protein>
    <recommendedName>
        <fullName evidence="3">Class I SAM-dependent methyltransferase</fullName>
    </recommendedName>
</protein>
<reference evidence="1" key="1">
    <citation type="submission" date="2018-11" db="EMBL/GenBank/DDBJ databases">
        <title>Draft genome sequences of proposed Pectobacterium aquaticum sp. nov. isolated in France from fresh water.</title>
        <authorList>
            <person name="Pedron J."/>
            <person name="Barny M.A."/>
        </authorList>
    </citation>
    <scope>NUCLEOTIDE SEQUENCE [LARGE SCALE GENOMIC DNA]</scope>
    <source>
        <strain evidence="1">A35-S23-M15</strain>
    </source>
</reference>
<dbReference type="RefSeq" id="WP_116237625.1">
    <property type="nucleotide sequence ID" value="NZ_QHJW02000006.1"/>
</dbReference>
<accession>A0A3R8NRE4</accession>
<evidence type="ECO:0000313" key="2">
    <source>
        <dbReference type="Proteomes" id="UP000256817"/>
    </source>
</evidence>
<organism evidence="1 2">
    <name type="scientific">Pectobacterium aquaticum</name>
    <dbReference type="NCBI Taxonomy" id="2204145"/>
    <lineage>
        <taxon>Bacteria</taxon>
        <taxon>Pseudomonadati</taxon>
        <taxon>Pseudomonadota</taxon>
        <taxon>Gammaproteobacteria</taxon>
        <taxon>Enterobacterales</taxon>
        <taxon>Pectobacteriaceae</taxon>
        <taxon>Pectobacterium</taxon>
    </lineage>
</organism>
<dbReference type="EMBL" id="QHJW02000006">
    <property type="protein sequence ID" value="RRO11412.1"/>
    <property type="molecule type" value="Genomic_DNA"/>
</dbReference>
<dbReference type="SUPFAM" id="SSF53335">
    <property type="entry name" value="S-adenosyl-L-methionine-dependent methyltransferases"/>
    <property type="match status" value="1"/>
</dbReference>
<dbReference type="Proteomes" id="UP000256817">
    <property type="component" value="Unassembled WGS sequence"/>
</dbReference>
<dbReference type="Gene3D" id="3.40.50.150">
    <property type="entry name" value="Vaccinia Virus protein VP39"/>
    <property type="match status" value="1"/>
</dbReference>
<evidence type="ECO:0008006" key="3">
    <source>
        <dbReference type="Google" id="ProtNLM"/>
    </source>
</evidence>
<sequence length="568" mass="66397">MVTYKQKVKELSRKEIWQQAINKLTIEREQQKILKKEIIRNLWDYSFKENLAYKYPNPDTSILKSWEEFADNIYGSRQPDNLKIAFFCGPEPENDLNILTKIGVRIENIWAIEIDNELYKSALDAAKKKFPTLKIFNGDIADLMQITSFKFDIIYLDFTASLLTKKPAPIHTINAIFENNSLADLGIVIVNSAIPNATEDSINFLSSYFSSHTYLEKSIYSGEDADSYHIEGRMPHGYYTRREIDEIEDDEDNIFEDFESEDAEDKIFEDLIRDNFSQAYGAFSSHYPYLFASYLAPMFKVASSERLKKLFLNQKEEIIDESIKKISTPCEYSNCETNEVEDENEEEENNFEGGELYEDAENYPFWGFVDSLHDNQGNACKFWHSEFIKNRKNKISYLKCAQLYDLLRNGSYIYKKILSPVLSRCISEVEKSIPDRRGGVFCDVPMPHLWVELALNHLGNAYHINTSRHWRAKYKAKEREMYLDMFSFDNCRPLYDWLPMLELYGDDLKAIERQMIIRACMDSITKQSHYLSTVSYYGANLIGVDTTEWSSFGEFEPRINLNDQLKQE</sequence>
<keyword evidence="2" id="KW-1185">Reference proteome</keyword>
<comment type="caution">
    <text evidence="1">The sequence shown here is derived from an EMBL/GenBank/DDBJ whole genome shotgun (WGS) entry which is preliminary data.</text>
</comment>
<name>A0A3R8NRE4_9GAMM</name>
<evidence type="ECO:0000313" key="1">
    <source>
        <dbReference type="EMBL" id="RRO11412.1"/>
    </source>
</evidence>
<proteinExistence type="predicted"/>
<gene>
    <name evidence="1" type="ORF">DMB85_003665</name>
</gene>